<name>C3XZL7_BRAFL</name>
<dbReference type="GO" id="GO:0019200">
    <property type="term" value="F:carbohydrate kinase activity"/>
    <property type="evidence" value="ECO:0007669"/>
    <property type="project" value="InterPro"/>
</dbReference>
<keyword evidence="2" id="KW-0812">Transmembrane</keyword>
<evidence type="ECO:0000256" key="3">
    <source>
        <dbReference type="ARBA" id="ARBA00022741"/>
    </source>
</evidence>
<dbReference type="PANTHER" id="PTHR22618">
    <property type="entry name" value="PROTEIN O-MANNOSE KINASE"/>
    <property type="match status" value="1"/>
</dbReference>
<dbReference type="Gene3D" id="1.10.510.10">
    <property type="entry name" value="Transferase(Phosphotransferase) domain 1"/>
    <property type="match status" value="1"/>
</dbReference>
<dbReference type="InParanoid" id="C3XZL7"/>
<accession>C3XZL7</accession>
<dbReference type="AlphaFoldDB" id="C3XZL7"/>
<organism>
    <name type="scientific">Branchiostoma floridae</name>
    <name type="common">Florida lancelet</name>
    <name type="synonym">Amphioxus</name>
    <dbReference type="NCBI Taxonomy" id="7739"/>
    <lineage>
        <taxon>Eukaryota</taxon>
        <taxon>Metazoa</taxon>
        <taxon>Chordata</taxon>
        <taxon>Cephalochordata</taxon>
        <taxon>Leptocardii</taxon>
        <taxon>Amphioxiformes</taxon>
        <taxon>Branchiostomatidae</taxon>
        <taxon>Branchiostoma</taxon>
    </lineage>
</organism>
<protein>
    <submittedName>
        <fullName evidence="9">Uncharacterized protein</fullName>
    </submittedName>
</protein>
<dbReference type="GO" id="GO:0012505">
    <property type="term" value="C:endomembrane system"/>
    <property type="evidence" value="ECO:0007669"/>
    <property type="project" value="UniProtKB-SubCell"/>
</dbReference>
<dbReference type="GO" id="GO:0005524">
    <property type="term" value="F:ATP binding"/>
    <property type="evidence" value="ECO:0007669"/>
    <property type="project" value="UniProtKB-KW"/>
</dbReference>
<dbReference type="EMBL" id="GG666475">
    <property type="protein sequence ID" value="EEN66538.1"/>
    <property type="molecule type" value="Genomic_DNA"/>
</dbReference>
<sequence>MTCSEDCDANLRIWLGNPRSLVSLANKQSGFFHFEKDENWRLKFQGTAINPDVVDDVAEWLGVGKLGEKGLCPPGSFKLATMETCMPWLGCQEMSDEVTVQNMFARGKRKKVYNATWRGHTVAYSNLSNTRYTPHFLRDVEMLRNMQPTSHVVQLALNCDFQHWPGSRIQWEAPPIPPPRSANTLYLEDKVDVTENKTNHILLVTIGKLG</sequence>
<keyword evidence="6" id="KW-1133">Transmembrane helix</keyword>
<dbReference type="InterPro" id="IPR039318">
    <property type="entry name" value="POMK"/>
</dbReference>
<evidence type="ECO:0000256" key="5">
    <source>
        <dbReference type="ARBA" id="ARBA00022840"/>
    </source>
</evidence>
<gene>
    <name evidence="9" type="ORF">BRAFLDRAFT_65695</name>
</gene>
<proteinExistence type="predicted"/>
<keyword evidence="1" id="KW-0808">Transferase</keyword>
<comment type="subcellular location">
    <subcellularLocation>
        <location evidence="8">Endomembrane system</location>
        <topology evidence="8">Single-pass membrane protein</topology>
    </subcellularLocation>
</comment>
<evidence type="ECO:0000256" key="2">
    <source>
        <dbReference type="ARBA" id="ARBA00022692"/>
    </source>
</evidence>
<reference evidence="9" key="1">
    <citation type="journal article" date="2008" name="Nature">
        <title>The amphioxus genome and the evolution of the chordate karyotype.</title>
        <authorList>
            <consortium name="US DOE Joint Genome Institute (JGI-PGF)"/>
            <person name="Putnam N.H."/>
            <person name="Butts T."/>
            <person name="Ferrier D.E.K."/>
            <person name="Furlong R.F."/>
            <person name="Hellsten U."/>
            <person name="Kawashima T."/>
            <person name="Robinson-Rechavi M."/>
            <person name="Shoguchi E."/>
            <person name="Terry A."/>
            <person name="Yu J.-K."/>
            <person name="Benito-Gutierrez E.L."/>
            <person name="Dubchak I."/>
            <person name="Garcia-Fernandez J."/>
            <person name="Gibson-Brown J.J."/>
            <person name="Grigoriev I.V."/>
            <person name="Horton A.C."/>
            <person name="de Jong P.J."/>
            <person name="Jurka J."/>
            <person name="Kapitonov V.V."/>
            <person name="Kohara Y."/>
            <person name="Kuroki Y."/>
            <person name="Lindquist E."/>
            <person name="Lucas S."/>
            <person name="Osoegawa K."/>
            <person name="Pennacchio L.A."/>
            <person name="Salamov A.A."/>
            <person name="Satou Y."/>
            <person name="Sauka-Spengler T."/>
            <person name="Schmutz J."/>
            <person name="Shin-I T."/>
            <person name="Toyoda A."/>
            <person name="Bronner-Fraser M."/>
            <person name="Fujiyama A."/>
            <person name="Holland L.Z."/>
            <person name="Holland P.W.H."/>
            <person name="Satoh N."/>
            <person name="Rokhsar D.S."/>
        </authorList>
    </citation>
    <scope>NUCLEOTIDE SEQUENCE [LARGE SCALE GENOMIC DNA]</scope>
    <source>
        <strain evidence="9">S238N-H82</strain>
        <tissue evidence="9">Testes</tissue>
    </source>
</reference>
<keyword evidence="4" id="KW-0418">Kinase</keyword>
<keyword evidence="7" id="KW-0472">Membrane</keyword>
<evidence type="ECO:0000313" key="9">
    <source>
        <dbReference type="EMBL" id="EEN66538.1"/>
    </source>
</evidence>
<keyword evidence="5" id="KW-0067">ATP-binding</keyword>
<evidence type="ECO:0000256" key="7">
    <source>
        <dbReference type="ARBA" id="ARBA00023136"/>
    </source>
</evidence>
<dbReference type="PANTHER" id="PTHR22618:SF2">
    <property type="entry name" value="PROTEIN O-MANNOSE KINASE"/>
    <property type="match status" value="1"/>
</dbReference>
<dbReference type="GO" id="GO:0006493">
    <property type="term" value="P:protein O-linked glycosylation"/>
    <property type="evidence" value="ECO:0007669"/>
    <property type="project" value="InterPro"/>
</dbReference>
<evidence type="ECO:0000256" key="6">
    <source>
        <dbReference type="ARBA" id="ARBA00022989"/>
    </source>
</evidence>
<evidence type="ECO:0000256" key="4">
    <source>
        <dbReference type="ARBA" id="ARBA00022777"/>
    </source>
</evidence>
<evidence type="ECO:0000256" key="1">
    <source>
        <dbReference type="ARBA" id="ARBA00022679"/>
    </source>
</evidence>
<keyword evidence="3" id="KW-0547">Nucleotide-binding</keyword>
<evidence type="ECO:0000256" key="8">
    <source>
        <dbReference type="ARBA" id="ARBA00037847"/>
    </source>
</evidence>